<accession>G0SAF5</accession>
<dbReference type="eggNOG" id="ENOG502SEUF">
    <property type="taxonomic scope" value="Eukaryota"/>
</dbReference>
<proteinExistence type="predicted"/>
<reference evidence="1 2" key="1">
    <citation type="journal article" date="2011" name="Cell">
        <title>Insight into structure and assembly of the nuclear pore complex by utilizing the genome of a eukaryotic thermophile.</title>
        <authorList>
            <person name="Amlacher S."/>
            <person name="Sarges P."/>
            <person name="Flemming D."/>
            <person name="van Noort V."/>
            <person name="Kunze R."/>
            <person name="Devos D.P."/>
            <person name="Arumugam M."/>
            <person name="Bork P."/>
            <person name="Hurt E."/>
        </authorList>
    </citation>
    <scope>NUCLEOTIDE SEQUENCE [LARGE SCALE GENOMIC DNA]</scope>
    <source>
        <strain evidence="2">DSM 1495 / CBS 144.50 / IMI 039719</strain>
    </source>
</reference>
<dbReference type="Proteomes" id="UP000008066">
    <property type="component" value="Unassembled WGS sequence"/>
</dbReference>
<evidence type="ECO:0000313" key="2">
    <source>
        <dbReference type="Proteomes" id="UP000008066"/>
    </source>
</evidence>
<name>G0SAF5_CHATD</name>
<dbReference type="EMBL" id="GL988043">
    <property type="protein sequence ID" value="EGS19727.1"/>
    <property type="molecule type" value="Genomic_DNA"/>
</dbReference>
<organism evidence="2">
    <name type="scientific">Chaetomium thermophilum (strain DSM 1495 / CBS 144.50 / IMI 039719)</name>
    <name type="common">Thermochaetoides thermophila</name>
    <dbReference type="NCBI Taxonomy" id="759272"/>
    <lineage>
        <taxon>Eukaryota</taxon>
        <taxon>Fungi</taxon>
        <taxon>Dikarya</taxon>
        <taxon>Ascomycota</taxon>
        <taxon>Pezizomycotina</taxon>
        <taxon>Sordariomycetes</taxon>
        <taxon>Sordariomycetidae</taxon>
        <taxon>Sordariales</taxon>
        <taxon>Chaetomiaceae</taxon>
        <taxon>Thermochaetoides</taxon>
    </lineage>
</organism>
<dbReference type="STRING" id="759272.G0SAF5"/>
<gene>
    <name evidence="1" type="ORF">CTHT_0042090</name>
</gene>
<dbReference type="HOGENOM" id="CLU_1337372_0_0_1"/>
<dbReference type="RefSeq" id="XP_006694612.1">
    <property type="nucleotide sequence ID" value="XM_006694549.1"/>
</dbReference>
<dbReference type="Pfam" id="PF20174">
    <property type="entry name" value="DUF6540"/>
    <property type="match status" value="1"/>
</dbReference>
<dbReference type="GeneID" id="18258247"/>
<dbReference type="InterPro" id="IPR046670">
    <property type="entry name" value="DUF6540"/>
</dbReference>
<protein>
    <submittedName>
        <fullName evidence="1">Uncharacterized protein</fullName>
    </submittedName>
</protein>
<keyword evidence="2" id="KW-1185">Reference proteome</keyword>
<dbReference type="KEGG" id="cthr:CTHT_0042090"/>
<sequence>MAITLTTLPSQPATFFKPQALKSSTISPPKVSPTAPTESSLLLTLLIYRFGIFRDRWALFLRRSPTDPTGILLHMRDDGDGQFRFEIKRNYDTRMAAAPHPAMIDLAWVGKENFGDDNEENMWKKGVYFVERPGVPTCRFEEVIARAGGEGFMGSVYAQVQKEGYWLRPANASCQLWVIEAVQRLVVEGMVGEEVLGFLRARRQQ</sequence>
<dbReference type="AlphaFoldDB" id="G0SAF5"/>
<evidence type="ECO:0000313" key="1">
    <source>
        <dbReference type="EMBL" id="EGS19727.1"/>
    </source>
</evidence>
<dbReference type="OMA" id="DNEENMW"/>